<gene>
    <name evidence="5" type="ORF">FHS13_001565</name>
</gene>
<dbReference type="PANTHER" id="PTHR38011:SF7">
    <property type="entry name" value="2,5-DIAMINO-6-RIBOSYLAMINO-4(3H)-PYRIMIDINONE 5'-PHOSPHATE REDUCTASE"/>
    <property type="match status" value="1"/>
</dbReference>
<dbReference type="EMBL" id="JACHJO010000004">
    <property type="protein sequence ID" value="MBB6119616.1"/>
    <property type="molecule type" value="Genomic_DNA"/>
</dbReference>
<keyword evidence="2" id="KW-0521">NADP</keyword>
<dbReference type="InterPro" id="IPR050765">
    <property type="entry name" value="Riboflavin_Biosynth_HTPR"/>
</dbReference>
<dbReference type="GO" id="GO:0008703">
    <property type="term" value="F:5-amino-6-(5-phosphoribosylamino)uracil reductase activity"/>
    <property type="evidence" value="ECO:0007669"/>
    <property type="project" value="InterPro"/>
</dbReference>
<keyword evidence="3" id="KW-0560">Oxidoreductase</keyword>
<dbReference type="InterPro" id="IPR024072">
    <property type="entry name" value="DHFR-like_dom_sf"/>
</dbReference>
<evidence type="ECO:0000313" key="5">
    <source>
        <dbReference type="EMBL" id="MBB6119616.1"/>
    </source>
</evidence>
<dbReference type="Gene3D" id="3.40.430.10">
    <property type="entry name" value="Dihydrofolate Reductase, subunit A"/>
    <property type="match status" value="1"/>
</dbReference>
<evidence type="ECO:0000259" key="4">
    <source>
        <dbReference type="Pfam" id="PF01872"/>
    </source>
</evidence>
<evidence type="ECO:0000313" key="6">
    <source>
        <dbReference type="Proteomes" id="UP000536604"/>
    </source>
</evidence>
<dbReference type="RefSeq" id="WP_184289794.1">
    <property type="nucleotide sequence ID" value="NZ_JACHJO010000004.1"/>
</dbReference>
<organism evidence="5 6">
    <name type="scientific">Nocardiopsis algeriensis</name>
    <dbReference type="NCBI Taxonomy" id="1478215"/>
    <lineage>
        <taxon>Bacteria</taxon>
        <taxon>Bacillati</taxon>
        <taxon>Actinomycetota</taxon>
        <taxon>Actinomycetes</taxon>
        <taxon>Streptosporangiales</taxon>
        <taxon>Nocardiopsidaceae</taxon>
        <taxon>Nocardiopsis</taxon>
    </lineage>
</organism>
<reference evidence="5 6" key="1">
    <citation type="submission" date="2020-08" db="EMBL/GenBank/DDBJ databases">
        <title>Genomic Encyclopedia of Type Strains, Phase III (KMG-III): the genomes of soil and plant-associated and newly described type strains.</title>
        <authorList>
            <person name="Whitman W."/>
        </authorList>
    </citation>
    <scope>NUCLEOTIDE SEQUENCE [LARGE SCALE GENOMIC DNA]</scope>
    <source>
        <strain evidence="5 6">CECT 8712</strain>
    </source>
</reference>
<dbReference type="GO" id="GO:0009231">
    <property type="term" value="P:riboflavin biosynthetic process"/>
    <property type="evidence" value="ECO:0007669"/>
    <property type="project" value="InterPro"/>
</dbReference>
<evidence type="ECO:0000256" key="3">
    <source>
        <dbReference type="ARBA" id="ARBA00023002"/>
    </source>
</evidence>
<dbReference type="InterPro" id="IPR002734">
    <property type="entry name" value="RibDG_C"/>
</dbReference>
<dbReference type="SUPFAM" id="SSF53597">
    <property type="entry name" value="Dihydrofolate reductase-like"/>
    <property type="match status" value="1"/>
</dbReference>
<accession>A0A841IQR6</accession>
<evidence type="ECO:0000256" key="2">
    <source>
        <dbReference type="ARBA" id="ARBA00022857"/>
    </source>
</evidence>
<comment type="caution">
    <text evidence="5">The sequence shown here is derived from an EMBL/GenBank/DDBJ whole genome shotgun (WGS) entry which is preliminary data.</text>
</comment>
<dbReference type="Proteomes" id="UP000536604">
    <property type="component" value="Unassembled WGS sequence"/>
</dbReference>
<protein>
    <submittedName>
        <fullName evidence="5">Riboflavin biosynthesis pyrimidine reductase</fullName>
    </submittedName>
</protein>
<evidence type="ECO:0000256" key="1">
    <source>
        <dbReference type="ARBA" id="ARBA00005104"/>
    </source>
</evidence>
<proteinExistence type="predicted"/>
<keyword evidence="6" id="KW-1185">Reference proteome</keyword>
<dbReference type="PANTHER" id="PTHR38011">
    <property type="entry name" value="DIHYDROFOLATE REDUCTASE FAMILY PROTEIN (AFU_ORTHOLOGUE AFUA_8G06820)"/>
    <property type="match status" value="1"/>
</dbReference>
<sequence length="263" mass="27945">MSTAHKSDVFRKLLPVPGEEVDLAAAYAYPEDLDRPWVRANMVTSADGGAIGPSGRTRELSSDPDRYLMGLLRGLCDVVLVGAATARVEGYGPARGRASWEGLRRGRTPTPPVAVVSRTLELPEKLLSDAPEDARTIVFTTAHAPRERLEHVRRLADVVVVEGESVSPVHVLDALAERGLHRVLTEGGPHLLGEFVAAGLLDELCLATSPHLLGSGAPRIVAGGPGAPGAPEHSSVRSTPVRLAHLLESGGFLFALYTRSQDL</sequence>
<comment type="pathway">
    <text evidence="1">Cofactor biosynthesis; riboflavin biosynthesis.</text>
</comment>
<dbReference type="AlphaFoldDB" id="A0A841IQR6"/>
<feature type="domain" description="Bacterial bifunctional deaminase-reductase C-terminal" evidence="4">
    <location>
        <begin position="36"/>
        <end position="224"/>
    </location>
</feature>
<dbReference type="Pfam" id="PF01872">
    <property type="entry name" value="RibD_C"/>
    <property type="match status" value="1"/>
</dbReference>
<name>A0A841IQR6_9ACTN</name>